<dbReference type="EMBL" id="PUHZ01000020">
    <property type="protein sequence ID" value="PQO44310.1"/>
    <property type="molecule type" value="Genomic_DNA"/>
</dbReference>
<protein>
    <recommendedName>
        <fullName evidence="5">DUF4350 domain-containing protein</fullName>
    </recommendedName>
</protein>
<feature type="transmembrane region" description="Helical" evidence="1">
    <location>
        <begin position="470"/>
        <end position="494"/>
    </location>
</feature>
<gene>
    <name evidence="3" type="ORF">C5Y93_20325</name>
</gene>
<sequence>MFRTKPTWRALAVVALVLATTASAWGQNRGVVNFPASGKKAKSGLTMTINTNWVQNSGYRPIWVTLNTANGAPTPADRVLTVELSGSDQWQWRNRKTISAVVELPQGATTATTEIAVPATGLWYQMSVNTYEDGTQLKDLSTGNQGGVTISDGIYDASESFPTILLVDSDAPNRNQRTSWYNEQVKLVLDTKATPPIPDLRLLINEVGSSAHGAINGLVGGGQNGLIVMNALWSLGRVDILNPSEMPQQWISLTSVDLLFISLPDLRDMKTNQAPQFTALTEWVRCGGNLIVTELGSGENSLAKDKAELGKLLGMPPPGRDDDWVERSPYARRAGLDQLRTRGYYGNNYIASYVAEDGTFRAGTDPRGNQPLPNVTMRTWQSGLVVSIEGDPFPGDVRQWRDLLDRIGADRWMWFQRNGLSQLRGNQHYWHFMIPGVGQAPVTSFMVMISLFVIVIGPVNYLLLRSAGRLNWLIVTVPTGAMLVTMALIGFALFSDGFGVKLRTRGVTLLDQRSGEAVTWSRQSYYAGLAPSSGFVFPRDTAVFEINQSPEEGGQDQVMLISDDSQHLKRGYFRSRITHQLLVVRPSETKLKLAITEQGDSLVVENLLEADIKQAVITGKNAKNLYTVSDLKAGEKRTLAICAPKQAGEIRDLLSEYDLELPIGFNQQAYNLSNRYRNQYYYQQIPEESIAVSYATSRLERELNDAVRSGFPGDPYTYEALVERTPLTPVGVPRYRSEQSVEVVRGKW</sequence>
<keyword evidence="1" id="KW-0812">Transmembrane</keyword>
<dbReference type="Proteomes" id="UP000237819">
    <property type="component" value="Unassembled WGS sequence"/>
</dbReference>
<feature type="transmembrane region" description="Helical" evidence="1">
    <location>
        <begin position="442"/>
        <end position="463"/>
    </location>
</feature>
<proteinExistence type="predicted"/>
<evidence type="ECO:0000256" key="1">
    <source>
        <dbReference type="SAM" id="Phobius"/>
    </source>
</evidence>
<keyword evidence="1" id="KW-0472">Membrane</keyword>
<dbReference type="AlphaFoldDB" id="A0A2S8GIX6"/>
<comment type="caution">
    <text evidence="3">The sequence shown here is derived from an EMBL/GenBank/DDBJ whole genome shotgun (WGS) entry which is preliminary data.</text>
</comment>
<dbReference type="RefSeq" id="WP_105337279.1">
    <property type="nucleotide sequence ID" value="NZ_PUHZ01000020.1"/>
</dbReference>
<evidence type="ECO:0000256" key="2">
    <source>
        <dbReference type="SAM" id="SignalP"/>
    </source>
</evidence>
<accession>A0A2S8GIX6</accession>
<evidence type="ECO:0000313" key="4">
    <source>
        <dbReference type="Proteomes" id="UP000237819"/>
    </source>
</evidence>
<reference evidence="3 4" key="1">
    <citation type="submission" date="2018-02" db="EMBL/GenBank/DDBJ databases">
        <title>Comparative genomes isolates from brazilian mangrove.</title>
        <authorList>
            <person name="Araujo J.E."/>
            <person name="Taketani R.G."/>
            <person name="Silva M.C.P."/>
            <person name="Loureco M.V."/>
            <person name="Andreote F.D."/>
        </authorList>
    </citation>
    <scope>NUCLEOTIDE SEQUENCE [LARGE SCALE GENOMIC DNA]</scope>
    <source>
        <strain evidence="3 4">Nap-Phe MGV</strain>
    </source>
</reference>
<dbReference type="OrthoDB" id="269524at2"/>
<keyword evidence="1" id="KW-1133">Transmembrane helix</keyword>
<feature type="signal peptide" evidence="2">
    <location>
        <begin position="1"/>
        <end position="26"/>
    </location>
</feature>
<keyword evidence="2" id="KW-0732">Signal</keyword>
<organism evidence="3 4">
    <name type="scientific">Blastopirellula marina</name>
    <dbReference type="NCBI Taxonomy" id="124"/>
    <lineage>
        <taxon>Bacteria</taxon>
        <taxon>Pseudomonadati</taxon>
        <taxon>Planctomycetota</taxon>
        <taxon>Planctomycetia</taxon>
        <taxon>Pirellulales</taxon>
        <taxon>Pirellulaceae</taxon>
        <taxon>Blastopirellula</taxon>
    </lineage>
</organism>
<dbReference type="CDD" id="cd03143">
    <property type="entry name" value="A4_beta-galactosidase_middle_domain"/>
    <property type="match status" value="1"/>
</dbReference>
<evidence type="ECO:0008006" key="5">
    <source>
        <dbReference type="Google" id="ProtNLM"/>
    </source>
</evidence>
<name>A0A2S8GIX6_9BACT</name>
<feature type="chain" id="PRO_5015405231" description="DUF4350 domain-containing protein" evidence="2">
    <location>
        <begin position="27"/>
        <end position="748"/>
    </location>
</feature>
<evidence type="ECO:0000313" key="3">
    <source>
        <dbReference type="EMBL" id="PQO44310.1"/>
    </source>
</evidence>